<sequence length="582" mass="65822">MDEEAAEEFKKQQELVSRDQSNTQETKEDGNDEEEKSIELTPQEKNIQKISKTGRLFLRNILYSATEDDFKELFSPFGELEEVHVAVDTRTGQSKGFAYVKFANTQDAKLAYLQLDKQIFQGRLLHILPAEEKKDHKLDEYELKNMPLKKQKEMKRKYNASKQQFSWNSLYMNNDAVLESVASSLGITKSELADPENSSSAVKQALAEAHVINDVRKFFEQKKIDLTKFGSSKEKDDRIILVKNFQHGTTQEEIGELFAAHGELKRILMPPAGTIAIVEFRDASSGRSAFNKLAFRRMGKSILYLEKGPKDLFTGEPEEEESVPVAVIETKEGKDAKVSASDVLDVEAEEDVEDHTGPTVSVFVKNLNFTTTQSDLTRVFKPLDGFIVATIKTKPDVKHQGKVLSMGFGFAEFKTMQQAKNAINALDGYTLDGHNLQLKISNRVSNSSNSDTKKSKKKTSTKIIVKNLPFESTRKDLFSLFQTFGNLKSVRVPKKFNKSARGFAFVEFSTLQEAGNAMDQLQGVHLLGRRLVLDYAEKETDVEGEIEKMTKRARKQTQTRKMADLRETYGGKRKLELSDDEE</sequence>
<evidence type="ECO:0000256" key="10">
    <source>
        <dbReference type="SAM" id="MobiDB-lite"/>
    </source>
</evidence>
<dbReference type="Pfam" id="PF00076">
    <property type="entry name" value="RRM_1"/>
    <property type="match status" value="4"/>
</dbReference>
<dbReference type="OrthoDB" id="439639at2759"/>
<evidence type="ECO:0000256" key="3">
    <source>
        <dbReference type="ARBA" id="ARBA00013428"/>
    </source>
</evidence>
<comment type="subcellular location">
    <subcellularLocation>
        <location evidence="1">Nucleus</location>
    </subcellularLocation>
</comment>
<dbReference type="GO" id="GO:0003729">
    <property type="term" value="F:mRNA binding"/>
    <property type="evidence" value="ECO:0007669"/>
    <property type="project" value="TreeGrafter"/>
</dbReference>
<dbReference type="PROSITE" id="PS50102">
    <property type="entry name" value="RRM"/>
    <property type="match status" value="4"/>
</dbReference>
<dbReference type="Proteomes" id="UP001165063">
    <property type="component" value="Unassembled WGS sequence"/>
</dbReference>
<dbReference type="FunFam" id="3.30.70.330:FF:000459">
    <property type="entry name" value="Multiple RNA-binding domain-containing protein 1"/>
    <property type="match status" value="1"/>
</dbReference>
<evidence type="ECO:0000313" key="12">
    <source>
        <dbReference type="EMBL" id="GMG40507.1"/>
    </source>
</evidence>
<reference evidence="12" key="1">
    <citation type="submission" date="2023-04" db="EMBL/GenBank/DDBJ databases">
        <title>Ambrosiozyma monospora NBRC 1965.</title>
        <authorList>
            <person name="Ichikawa N."/>
            <person name="Sato H."/>
            <person name="Tonouchi N."/>
        </authorList>
    </citation>
    <scope>NUCLEOTIDE SEQUENCE</scope>
    <source>
        <strain evidence="12">NBRC 1965</strain>
    </source>
</reference>
<dbReference type="PANTHER" id="PTHR48039">
    <property type="entry name" value="RNA-BINDING MOTIF PROTEIN 14B"/>
    <property type="match status" value="1"/>
</dbReference>
<name>A0A9W7DIJ4_AMBMO</name>
<feature type="compositionally biased region" description="Basic and acidic residues" evidence="10">
    <location>
        <begin position="7"/>
        <end position="17"/>
    </location>
</feature>
<feature type="domain" description="RRM" evidence="11">
    <location>
        <begin position="238"/>
        <end position="310"/>
    </location>
</feature>
<evidence type="ECO:0000256" key="9">
    <source>
        <dbReference type="PROSITE-ProRule" id="PRU00176"/>
    </source>
</evidence>
<dbReference type="AlphaFoldDB" id="A0A9W7DIJ4"/>
<dbReference type="GO" id="GO:1990904">
    <property type="term" value="C:ribonucleoprotein complex"/>
    <property type="evidence" value="ECO:0007669"/>
    <property type="project" value="UniProtKB-KW"/>
</dbReference>
<organism evidence="12 13">
    <name type="scientific">Ambrosiozyma monospora</name>
    <name type="common">Yeast</name>
    <name type="synonym">Endomycopsis monosporus</name>
    <dbReference type="NCBI Taxonomy" id="43982"/>
    <lineage>
        <taxon>Eukaryota</taxon>
        <taxon>Fungi</taxon>
        <taxon>Dikarya</taxon>
        <taxon>Ascomycota</taxon>
        <taxon>Saccharomycotina</taxon>
        <taxon>Pichiomycetes</taxon>
        <taxon>Pichiales</taxon>
        <taxon>Pichiaceae</taxon>
        <taxon>Ambrosiozyma</taxon>
    </lineage>
</organism>
<evidence type="ECO:0000256" key="7">
    <source>
        <dbReference type="ARBA" id="ARBA00023242"/>
    </source>
</evidence>
<dbReference type="SMART" id="SM00360">
    <property type="entry name" value="RRM"/>
    <property type="match status" value="4"/>
</dbReference>
<evidence type="ECO:0000259" key="11">
    <source>
        <dbReference type="PROSITE" id="PS50102"/>
    </source>
</evidence>
<dbReference type="GO" id="GO:0005634">
    <property type="term" value="C:nucleus"/>
    <property type="evidence" value="ECO:0007669"/>
    <property type="project" value="UniProtKB-SubCell"/>
</dbReference>
<accession>A0A9W7DIJ4</accession>
<evidence type="ECO:0000256" key="2">
    <source>
        <dbReference type="ARBA" id="ARBA00008033"/>
    </source>
</evidence>
<dbReference type="InterPro" id="IPR000504">
    <property type="entry name" value="RRM_dom"/>
</dbReference>
<keyword evidence="5" id="KW-0677">Repeat</keyword>
<keyword evidence="7" id="KW-0539">Nucleus</keyword>
<evidence type="ECO:0000256" key="1">
    <source>
        <dbReference type="ARBA" id="ARBA00004123"/>
    </source>
</evidence>
<feature type="region of interest" description="Disordered" evidence="10">
    <location>
        <begin position="1"/>
        <end position="41"/>
    </location>
</feature>
<feature type="region of interest" description="Disordered" evidence="10">
    <location>
        <begin position="550"/>
        <end position="582"/>
    </location>
</feature>
<evidence type="ECO:0000256" key="5">
    <source>
        <dbReference type="ARBA" id="ARBA00022737"/>
    </source>
</evidence>
<evidence type="ECO:0000256" key="4">
    <source>
        <dbReference type="ARBA" id="ARBA00022552"/>
    </source>
</evidence>
<proteinExistence type="inferred from homology"/>
<comment type="caution">
    <text evidence="12">The sequence shown here is derived from an EMBL/GenBank/DDBJ whole genome shotgun (WGS) entry which is preliminary data.</text>
</comment>
<feature type="domain" description="RRM" evidence="11">
    <location>
        <begin position="461"/>
        <end position="538"/>
    </location>
</feature>
<dbReference type="Gene3D" id="3.30.70.330">
    <property type="match status" value="4"/>
</dbReference>
<dbReference type="CDD" id="cd12320">
    <property type="entry name" value="RRM6_RBM19_RRM5_MRD1"/>
    <property type="match status" value="1"/>
</dbReference>
<protein>
    <recommendedName>
        <fullName evidence="3">Multiple RNA-binding domain-containing protein 1</fullName>
    </recommendedName>
</protein>
<keyword evidence="13" id="KW-1185">Reference proteome</keyword>
<evidence type="ECO:0000313" key="13">
    <source>
        <dbReference type="Proteomes" id="UP001165063"/>
    </source>
</evidence>
<gene>
    <name evidence="12" type="ORF">Amon01_000624800</name>
</gene>
<feature type="compositionally biased region" description="Basic and acidic residues" evidence="10">
    <location>
        <begin position="561"/>
        <end position="582"/>
    </location>
</feature>
<keyword evidence="4" id="KW-0698">rRNA processing</keyword>
<keyword evidence="6 9" id="KW-0694">RNA-binding</keyword>
<comment type="similarity">
    <text evidence="2">Belongs to the RRM MRD1 family.</text>
</comment>
<dbReference type="EMBL" id="BSXU01003873">
    <property type="protein sequence ID" value="GMG40507.1"/>
    <property type="molecule type" value="Genomic_DNA"/>
</dbReference>
<feature type="domain" description="RRM" evidence="11">
    <location>
        <begin position="360"/>
        <end position="443"/>
    </location>
</feature>
<dbReference type="GO" id="GO:0006364">
    <property type="term" value="P:rRNA processing"/>
    <property type="evidence" value="ECO:0007669"/>
    <property type="project" value="UniProtKB-KW"/>
</dbReference>
<dbReference type="FunFam" id="3.30.70.330:FF:000247">
    <property type="entry name" value="Multiple RNA-binding domain-containing protein 1"/>
    <property type="match status" value="1"/>
</dbReference>
<dbReference type="SUPFAM" id="SSF54928">
    <property type="entry name" value="RNA-binding domain, RBD"/>
    <property type="match status" value="2"/>
</dbReference>
<dbReference type="PANTHER" id="PTHR48039:SF5">
    <property type="entry name" value="RNA-BINDING PROTEIN 28"/>
    <property type="match status" value="1"/>
</dbReference>
<dbReference type="InterPro" id="IPR035979">
    <property type="entry name" value="RBD_domain_sf"/>
</dbReference>
<feature type="domain" description="RRM" evidence="11">
    <location>
        <begin position="54"/>
        <end position="132"/>
    </location>
</feature>
<evidence type="ECO:0000256" key="6">
    <source>
        <dbReference type="ARBA" id="ARBA00022884"/>
    </source>
</evidence>
<keyword evidence="8" id="KW-0687">Ribonucleoprotein</keyword>
<evidence type="ECO:0000256" key="8">
    <source>
        <dbReference type="ARBA" id="ARBA00023274"/>
    </source>
</evidence>
<dbReference type="InterPro" id="IPR012677">
    <property type="entry name" value="Nucleotide-bd_a/b_plait_sf"/>
</dbReference>
<dbReference type="InterPro" id="IPR051945">
    <property type="entry name" value="RRM_MRD1_RNA_proc_ribogen"/>
</dbReference>